<dbReference type="InterPro" id="IPR000067">
    <property type="entry name" value="FlgMring_FliF"/>
</dbReference>
<evidence type="ECO:0000259" key="15">
    <source>
        <dbReference type="Pfam" id="PF01514"/>
    </source>
</evidence>
<name>A0A928V5T4_9GAMM</name>
<comment type="subunit">
    <text evidence="11">The basal body constitutes a major portion of the flagellar organelle and consists of four rings (L,P,S, and M) mounted on a central rod. The M ring is integral to the inner membrane of the cell and may be connected to the flagellar rod via the S ring. The S (supramembrane ring) lies just distal to the M ring. The L and P rings lie in the outer membrane and the periplasmic space, respectively.</text>
</comment>
<evidence type="ECO:0000259" key="16">
    <source>
        <dbReference type="Pfam" id="PF08345"/>
    </source>
</evidence>
<dbReference type="GO" id="GO:0009431">
    <property type="term" value="C:bacterial-type flagellum basal body, MS ring"/>
    <property type="evidence" value="ECO:0007669"/>
    <property type="project" value="InterPro"/>
</dbReference>
<comment type="subcellular location">
    <subcellularLocation>
        <location evidence="2 12">Bacterial flagellum basal body</location>
    </subcellularLocation>
    <subcellularLocation>
        <location evidence="3">Cell membrane</location>
        <topology evidence="3">Multi-pass membrane protein</topology>
    </subcellularLocation>
</comment>
<evidence type="ECO:0000256" key="10">
    <source>
        <dbReference type="ARBA" id="ARBA00023143"/>
    </source>
</evidence>
<dbReference type="GO" id="GO:0003774">
    <property type="term" value="F:cytoskeletal motor activity"/>
    <property type="evidence" value="ECO:0007669"/>
    <property type="project" value="InterPro"/>
</dbReference>
<keyword evidence="8 14" id="KW-1133">Transmembrane helix</keyword>
<dbReference type="NCBIfam" id="TIGR00206">
    <property type="entry name" value="fliF"/>
    <property type="match status" value="1"/>
</dbReference>
<sequence>MASESGGVERSSRGKPGAGLIEGFSNLNIVRQAGLMIGLAASVAIGVAVAVWTMGGNTSEDYRPLFGRMDNLDTTTVMDVLDQQRIKYRMDPNTGIILVNGNDVHMARLKLAEVGLPGETSTGFELMDKEQPLGTSQFVENTRYHRSLEGELARTITSITSIRSARVHLALPKRSVFVRDARKPTASVFVEVFAGRSVDPLHVKAITNLVASSIPDLQPADVTVVDQRGNLLSTGEENHELLLAGKQHEYARTVEDGLIKRVNGILAPVLGGENFRAEISADIDFTAVEQAAETFNPDLPAIRSEQVLNEQRSNDAAVGIPGALTNQPPGTTTQVPEQIDPETGLPTGQTAPKNTREQATRNFELDRTISYTRHQQGTLKRLTVAVVVDDKLVRNAEGVEVYQPWSDNELERLAILVRDAVGFSAARGDSVNVLNSPFQNRQETWVADVVPWWETWLIPNLKYIVGLIIILALIFGLLLPVARSLSKSAEEDPDDEDARQLAALEAAGIGYDGLSEETVTLTGASALMLPGPEESYEQQLNAIKGLIADDPGRVAQVVKSWINREE</sequence>
<proteinExistence type="inferred from homology"/>
<evidence type="ECO:0000256" key="3">
    <source>
        <dbReference type="ARBA" id="ARBA00004651"/>
    </source>
</evidence>
<dbReference type="RefSeq" id="WP_193912496.1">
    <property type="nucleotide sequence ID" value="NZ_PRDL01000001.1"/>
</dbReference>
<keyword evidence="9 14" id="KW-0472">Membrane</keyword>
<dbReference type="GO" id="GO:0005886">
    <property type="term" value="C:plasma membrane"/>
    <property type="evidence" value="ECO:0007669"/>
    <property type="project" value="UniProtKB-SubCell"/>
</dbReference>
<keyword evidence="17" id="KW-0969">Cilium</keyword>
<evidence type="ECO:0000256" key="5">
    <source>
        <dbReference type="ARBA" id="ARBA00017949"/>
    </source>
</evidence>
<evidence type="ECO:0000256" key="6">
    <source>
        <dbReference type="ARBA" id="ARBA00022475"/>
    </source>
</evidence>
<reference evidence="17" key="1">
    <citation type="submission" date="2018-07" db="EMBL/GenBank/DDBJ databases">
        <title>Genome assembly of strain Ka43.</title>
        <authorList>
            <person name="Kukolya J."/>
            <person name="Nagy I."/>
            <person name="Horvath B."/>
            <person name="Toth A."/>
        </authorList>
    </citation>
    <scope>NUCLEOTIDE SEQUENCE</scope>
    <source>
        <strain evidence="17">KB43</strain>
    </source>
</reference>
<dbReference type="InterPro" id="IPR013556">
    <property type="entry name" value="Flag_M-ring_C"/>
</dbReference>
<protein>
    <recommendedName>
        <fullName evidence="5 12">Flagellar M-ring protein</fullName>
    </recommendedName>
</protein>
<keyword evidence="18" id="KW-1185">Reference proteome</keyword>
<dbReference type="AlphaFoldDB" id="A0A928V5T4"/>
<dbReference type="PIRSF" id="PIRSF004862">
    <property type="entry name" value="FliF"/>
    <property type="match status" value="1"/>
</dbReference>
<evidence type="ECO:0000256" key="2">
    <source>
        <dbReference type="ARBA" id="ARBA00004117"/>
    </source>
</evidence>
<dbReference type="Pfam" id="PF08345">
    <property type="entry name" value="YscJ_FliF_C"/>
    <property type="match status" value="1"/>
</dbReference>
<evidence type="ECO:0000256" key="7">
    <source>
        <dbReference type="ARBA" id="ARBA00022692"/>
    </source>
</evidence>
<comment type="function">
    <text evidence="1 12">The M ring may be actively involved in energy transduction.</text>
</comment>
<accession>A0A928V5T4</accession>
<evidence type="ECO:0000256" key="8">
    <source>
        <dbReference type="ARBA" id="ARBA00022989"/>
    </source>
</evidence>
<dbReference type="PRINTS" id="PR01009">
    <property type="entry name" value="FLGMRINGFLIF"/>
</dbReference>
<dbReference type="PANTHER" id="PTHR30046:SF0">
    <property type="entry name" value="FLAGELLAR M-RING PROTEIN"/>
    <property type="match status" value="1"/>
</dbReference>
<feature type="region of interest" description="Disordered" evidence="13">
    <location>
        <begin position="320"/>
        <end position="356"/>
    </location>
</feature>
<keyword evidence="6" id="KW-1003">Cell membrane</keyword>
<evidence type="ECO:0000313" key="17">
    <source>
        <dbReference type="EMBL" id="MBE8717396.1"/>
    </source>
</evidence>
<dbReference type="InterPro" id="IPR043427">
    <property type="entry name" value="YscJ/FliF"/>
</dbReference>
<dbReference type="EMBL" id="PRDL01000001">
    <property type="protein sequence ID" value="MBE8717396.1"/>
    <property type="molecule type" value="Genomic_DNA"/>
</dbReference>
<organism evidence="17 18">
    <name type="scientific">Cellvibrio polysaccharolyticus</name>
    <dbReference type="NCBI Taxonomy" id="2082724"/>
    <lineage>
        <taxon>Bacteria</taxon>
        <taxon>Pseudomonadati</taxon>
        <taxon>Pseudomonadota</taxon>
        <taxon>Gammaproteobacteria</taxon>
        <taxon>Cellvibrionales</taxon>
        <taxon>Cellvibrionaceae</taxon>
        <taxon>Cellvibrio</taxon>
    </lineage>
</organism>
<dbReference type="Proteomes" id="UP000652567">
    <property type="component" value="Unassembled WGS sequence"/>
</dbReference>
<evidence type="ECO:0000256" key="9">
    <source>
        <dbReference type="ARBA" id="ARBA00023136"/>
    </source>
</evidence>
<evidence type="ECO:0000256" key="11">
    <source>
        <dbReference type="ARBA" id="ARBA00025936"/>
    </source>
</evidence>
<feature type="domain" description="Flagellar M-ring C-terminal" evidence="16">
    <location>
        <begin position="266"/>
        <end position="438"/>
    </location>
</feature>
<keyword evidence="10 12" id="KW-0975">Bacterial flagellum</keyword>
<keyword evidence="17" id="KW-0282">Flagellum</keyword>
<dbReference type="InterPro" id="IPR045851">
    <property type="entry name" value="AMP-bd_C_sf"/>
</dbReference>
<evidence type="ECO:0000256" key="13">
    <source>
        <dbReference type="SAM" id="MobiDB-lite"/>
    </source>
</evidence>
<dbReference type="Gene3D" id="3.30.300.30">
    <property type="match status" value="1"/>
</dbReference>
<feature type="domain" description="Flagellar M-ring N-terminal" evidence="15">
    <location>
        <begin position="58"/>
        <end position="233"/>
    </location>
</feature>
<comment type="similarity">
    <text evidence="4 12">Belongs to the FliF family.</text>
</comment>
<dbReference type="Pfam" id="PF01514">
    <property type="entry name" value="YscJ_FliF"/>
    <property type="match status" value="1"/>
</dbReference>
<gene>
    <name evidence="17" type="ORF">C4F51_09365</name>
</gene>
<feature type="compositionally biased region" description="Polar residues" evidence="13">
    <location>
        <begin position="324"/>
        <end position="336"/>
    </location>
</feature>
<dbReference type="PANTHER" id="PTHR30046">
    <property type="entry name" value="FLAGELLAR M-RING PROTEIN"/>
    <property type="match status" value="1"/>
</dbReference>
<feature type="transmembrane region" description="Helical" evidence="14">
    <location>
        <begin position="33"/>
        <end position="55"/>
    </location>
</feature>
<keyword evidence="7 14" id="KW-0812">Transmembrane</keyword>
<evidence type="ECO:0000256" key="12">
    <source>
        <dbReference type="PIRNR" id="PIRNR004862"/>
    </source>
</evidence>
<evidence type="ECO:0000256" key="4">
    <source>
        <dbReference type="ARBA" id="ARBA00007971"/>
    </source>
</evidence>
<comment type="caution">
    <text evidence="17">The sequence shown here is derived from an EMBL/GenBank/DDBJ whole genome shotgun (WGS) entry which is preliminary data.</text>
</comment>
<evidence type="ECO:0000313" key="18">
    <source>
        <dbReference type="Proteomes" id="UP000652567"/>
    </source>
</evidence>
<evidence type="ECO:0000256" key="1">
    <source>
        <dbReference type="ARBA" id="ARBA00003820"/>
    </source>
</evidence>
<keyword evidence="17" id="KW-0966">Cell projection</keyword>
<dbReference type="InterPro" id="IPR006182">
    <property type="entry name" value="FliF_N_dom"/>
</dbReference>
<dbReference type="GO" id="GO:0071973">
    <property type="term" value="P:bacterial-type flagellum-dependent cell motility"/>
    <property type="evidence" value="ECO:0007669"/>
    <property type="project" value="InterPro"/>
</dbReference>
<evidence type="ECO:0000256" key="14">
    <source>
        <dbReference type="SAM" id="Phobius"/>
    </source>
</evidence>
<feature type="transmembrane region" description="Helical" evidence="14">
    <location>
        <begin position="463"/>
        <end position="482"/>
    </location>
</feature>